<dbReference type="InterPro" id="IPR021765">
    <property type="entry name" value="UstYa-like"/>
</dbReference>
<dbReference type="STRING" id="47428.A0A284QMY8"/>
<comment type="pathway">
    <text evidence="1">Mycotoxin biosynthesis.</text>
</comment>
<evidence type="ECO:0000256" key="3">
    <source>
        <dbReference type="ARBA" id="ARBA00035112"/>
    </source>
</evidence>
<proteinExistence type="inferred from homology"/>
<dbReference type="OrthoDB" id="3687641at2759"/>
<dbReference type="EMBL" id="FUEG01000001">
    <property type="protein sequence ID" value="SJK97824.1"/>
    <property type="molecule type" value="Genomic_DNA"/>
</dbReference>
<keyword evidence="5" id="KW-1185">Reference proteome</keyword>
<evidence type="ECO:0000313" key="4">
    <source>
        <dbReference type="EMBL" id="SJK97824.1"/>
    </source>
</evidence>
<protein>
    <submittedName>
        <fullName evidence="4">Uncharacterized protein</fullName>
    </submittedName>
</protein>
<dbReference type="GO" id="GO:0043386">
    <property type="term" value="P:mycotoxin biosynthetic process"/>
    <property type="evidence" value="ECO:0007669"/>
    <property type="project" value="InterPro"/>
</dbReference>
<dbReference type="GO" id="GO:0016491">
    <property type="term" value="F:oxidoreductase activity"/>
    <property type="evidence" value="ECO:0007669"/>
    <property type="project" value="UniProtKB-KW"/>
</dbReference>
<evidence type="ECO:0000256" key="1">
    <source>
        <dbReference type="ARBA" id="ARBA00004685"/>
    </source>
</evidence>
<dbReference type="PANTHER" id="PTHR33365:SF11">
    <property type="entry name" value="TAT PATHWAY SIGNAL SEQUENCE"/>
    <property type="match status" value="1"/>
</dbReference>
<gene>
    <name evidence="4" type="ORF">ARMOST_01079</name>
</gene>
<dbReference type="PANTHER" id="PTHR33365">
    <property type="entry name" value="YALI0B05434P"/>
    <property type="match status" value="1"/>
</dbReference>
<reference evidence="5" key="1">
    <citation type="journal article" date="2017" name="Nat. Ecol. Evol.">
        <title>Genome expansion and lineage-specific genetic innovations in the forest pathogenic fungi Armillaria.</title>
        <authorList>
            <person name="Sipos G."/>
            <person name="Prasanna A.N."/>
            <person name="Walter M.C."/>
            <person name="O'Connor E."/>
            <person name="Balint B."/>
            <person name="Krizsan K."/>
            <person name="Kiss B."/>
            <person name="Hess J."/>
            <person name="Varga T."/>
            <person name="Slot J."/>
            <person name="Riley R."/>
            <person name="Boka B."/>
            <person name="Rigling D."/>
            <person name="Barry K."/>
            <person name="Lee J."/>
            <person name="Mihaltcheva S."/>
            <person name="LaButti K."/>
            <person name="Lipzen A."/>
            <person name="Waldron R."/>
            <person name="Moloney N.M."/>
            <person name="Sperisen C."/>
            <person name="Kredics L."/>
            <person name="Vagvoelgyi C."/>
            <person name="Patrignani A."/>
            <person name="Fitzpatrick D."/>
            <person name="Nagy I."/>
            <person name="Doyle S."/>
            <person name="Anderson J.B."/>
            <person name="Grigoriev I.V."/>
            <person name="Gueldener U."/>
            <person name="Muensterkoetter M."/>
            <person name="Nagy L.G."/>
        </authorList>
    </citation>
    <scope>NUCLEOTIDE SEQUENCE [LARGE SCALE GENOMIC DNA]</scope>
    <source>
        <strain evidence="5">C18/9</strain>
    </source>
</reference>
<name>A0A284QMY8_ARMOS</name>
<dbReference type="Proteomes" id="UP000219338">
    <property type="component" value="Unassembled WGS sequence"/>
</dbReference>
<evidence type="ECO:0000256" key="2">
    <source>
        <dbReference type="ARBA" id="ARBA00023002"/>
    </source>
</evidence>
<keyword evidence="2" id="KW-0560">Oxidoreductase</keyword>
<accession>A0A284QMY8</accession>
<sequence>MRIQYSDVLLFLLISLSFVSTVLLLTLAEYAREVSKLFASPSPPRISSLPSSDILDYTFIGDDFPYTFPIAQNLSTVAMQVEESVHFSLHDPNSHAEWQSVLPASVGTVILGPYNRSFVVPMFHELHCIVLLFESFAPDARKPHWGHLKHCMNYIRQWALCRADLTLELGSFEQRDFVRDRVGAMHACKDWNAVYAYAATNWNEWVHDWVNLHRTSDVGVADDPAGAPSNIVHTRL</sequence>
<comment type="similarity">
    <text evidence="3">Belongs to the ustYa family.</text>
</comment>
<dbReference type="OMA" id="NSHAEWQ"/>
<evidence type="ECO:0000313" key="5">
    <source>
        <dbReference type="Proteomes" id="UP000219338"/>
    </source>
</evidence>
<dbReference type="AlphaFoldDB" id="A0A284QMY8"/>
<dbReference type="Pfam" id="PF11807">
    <property type="entry name" value="UstYa"/>
    <property type="match status" value="1"/>
</dbReference>
<organism evidence="4 5">
    <name type="scientific">Armillaria ostoyae</name>
    <name type="common">Armillaria root rot fungus</name>
    <dbReference type="NCBI Taxonomy" id="47428"/>
    <lineage>
        <taxon>Eukaryota</taxon>
        <taxon>Fungi</taxon>
        <taxon>Dikarya</taxon>
        <taxon>Basidiomycota</taxon>
        <taxon>Agaricomycotina</taxon>
        <taxon>Agaricomycetes</taxon>
        <taxon>Agaricomycetidae</taxon>
        <taxon>Agaricales</taxon>
        <taxon>Marasmiineae</taxon>
        <taxon>Physalacriaceae</taxon>
        <taxon>Armillaria</taxon>
    </lineage>
</organism>